<feature type="transmembrane region" description="Helical" evidence="5">
    <location>
        <begin position="83"/>
        <end position="105"/>
    </location>
</feature>
<evidence type="ECO:0000313" key="8">
    <source>
        <dbReference type="Proteomes" id="UP000177610"/>
    </source>
</evidence>
<feature type="transmembrane region" description="Helical" evidence="5">
    <location>
        <begin position="230"/>
        <end position="247"/>
    </location>
</feature>
<evidence type="ECO:0000256" key="2">
    <source>
        <dbReference type="ARBA" id="ARBA00022692"/>
    </source>
</evidence>
<dbReference type="PANTHER" id="PTHR37422">
    <property type="entry name" value="TEICHURONIC ACID BIOSYNTHESIS PROTEIN TUAE"/>
    <property type="match status" value="1"/>
</dbReference>
<accession>A0A1F5N8M7</accession>
<dbReference type="InterPro" id="IPR051533">
    <property type="entry name" value="WaaL-like"/>
</dbReference>
<keyword evidence="4 5" id="KW-0472">Membrane</keyword>
<feature type="transmembrane region" description="Helical" evidence="5">
    <location>
        <begin position="29"/>
        <end position="46"/>
    </location>
</feature>
<evidence type="ECO:0000256" key="3">
    <source>
        <dbReference type="ARBA" id="ARBA00022989"/>
    </source>
</evidence>
<comment type="caution">
    <text evidence="7">The sequence shown here is derived from an EMBL/GenBank/DDBJ whole genome shotgun (WGS) entry which is preliminary data.</text>
</comment>
<dbReference type="STRING" id="1817821.A2717_00205"/>
<dbReference type="Proteomes" id="UP000177610">
    <property type="component" value="Unassembled WGS sequence"/>
</dbReference>
<proteinExistence type="predicted"/>
<evidence type="ECO:0000259" key="6">
    <source>
        <dbReference type="Pfam" id="PF04932"/>
    </source>
</evidence>
<feature type="transmembrane region" description="Helical" evidence="5">
    <location>
        <begin position="186"/>
        <end position="203"/>
    </location>
</feature>
<feature type="domain" description="O-antigen ligase-related" evidence="6">
    <location>
        <begin position="193"/>
        <end position="323"/>
    </location>
</feature>
<dbReference type="Pfam" id="PF04932">
    <property type="entry name" value="Wzy_C"/>
    <property type="match status" value="1"/>
</dbReference>
<dbReference type="GO" id="GO:0016020">
    <property type="term" value="C:membrane"/>
    <property type="evidence" value="ECO:0007669"/>
    <property type="project" value="UniProtKB-SubCell"/>
</dbReference>
<keyword evidence="3 5" id="KW-1133">Transmembrane helix</keyword>
<evidence type="ECO:0000256" key="1">
    <source>
        <dbReference type="ARBA" id="ARBA00004141"/>
    </source>
</evidence>
<comment type="subcellular location">
    <subcellularLocation>
        <location evidence="1">Membrane</location>
        <topology evidence="1">Multi-pass membrane protein</topology>
    </subcellularLocation>
</comment>
<reference evidence="7 8" key="1">
    <citation type="journal article" date="2016" name="Nat. Commun.">
        <title>Thousands of microbial genomes shed light on interconnected biogeochemical processes in an aquifer system.</title>
        <authorList>
            <person name="Anantharaman K."/>
            <person name="Brown C.T."/>
            <person name="Hug L.A."/>
            <person name="Sharon I."/>
            <person name="Castelle C.J."/>
            <person name="Probst A.J."/>
            <person name="Thomas B.C."/>
            <person name="Singh A."/>
            <person name="Wilkins M.J."/>
            <person name="Karaoz U."/>
            <person name="Brodie E.L."/>
            <person name="Williams K.H."/>
            <person name="Hubbard S.S."/>
            <person name="Banfield J.F."/>
        </authorList>
    </citation>
    <scope>NUCLEOTIDE SEQUENCE [LARGE SCALE GENOMIC DNA]</scope>
</reference>
<feature type="transmembrane region" description="Helical" evidence="5">
    <location>
        <begin position="117"/>
        <end position="135"/>
    </location>
</feature>
<sequence>MVWFLALILAFAPIYLVRFQIGPLPTTLLEILIVGFLVGSVIRYQLSDIKQKIKSLGNINYAIILFVIAGIISTAFSPEPIKALGLLRAFIIEPILIFYAIVLTVNSKQITVIIKPLFWVTVLISAFGIFQYYSFIHLLPKFWGYGDEPRRIVSIFAHPNALSLYLAPLFAFFVTLWLNGYKLTKNIWISGIGLLIIGTALIVTFSRGAWLAVALSIFVVLINQFGLKKIIIPAVIGVLALLLISSIRDRITLGISDSSTNARLELMGIGVNKILDNPFLGNGLYGFRTTQAEAGYTGEIHNYPHNLFLALWVELGLLGILSFAWIINLALKQYQKSAFAKASADKHPQLIKFAASIFILTVLIHGLVDTSYFKNDLALLFWFAISLFYIKQ</sequence>
<feature type="transmembrane region" description="Helical" evidence="5">
    <location>
        <begin position="350"/>
        <end position="367"/>
    </location>
</feature>
<evidence type="ECO:0000313" key="7">
    <source>
        <dbReference type="EMBL" id="OGE73948.1"/>
    </source>
</evidence>
<evidence type="ECO:0000256" key="4">
    <source>
        <dbReference type="ARBA" id="ARBA00023136"/>
    </source>
</evidence>
<organism evidence="7 8">
    <name type="scientific">Candidatus Doudnabacteria bacterium RIFCSPHIGHO2_01_FULL_41_86</name>
    <dbReference type="NCBI Taxonomy" id="1817821"/>
    <lineage>
        <taxon>Bacteria</taxon>
        <taxon>Candidatus Doudnaibacteriota</taxon>
    </lineage>
</organism>
<dbReference type="InterPro" id="IPR007016">
    <property type="entry name" value="O-antigen_ligase-rel_domated"/>
</dbReference>
<keyword evidence="2 5" id="KW-0812">Transmembrane</keyword>
<evidence type="ECO:0000256" key="5">
    <source>
        <dbReference type="SAM" id="Phobius"/>
    </source>
</evidence>
<feature type="transmembrane region" description="Helical" evidence="5">
    <location>
        <begin position="307"/>
        <end position="329"/>
    </location>
</feature>
<dbReference type="AlphaFoldDB" id="A0A1F5N8M7"/>
<feature type="transmembrane region" description="Helical" evidence="5">
    <location>
        <begin position="58"/>
        <end position="77"/>
    </location>
</feature>
<name>A0A1F5N8M7_9BACT</name>
<protein>
    <recommendedName>
        <fullName evidence="6">O-antigen ligase-related domain-containing protein</fullName>
    </recommendedName>
</protein>
<dbReference type="PANTHER" id="PTHR37422:SF13">
    <property type="entry name" value="LIPOPOLYSACCHARIDE BIOSYNTHESIS PROTEIN PA4999-RELATED"/>
    <property type="match status" value="1"/>
</dbReference>
<gene>
    <name evidence="7" type="ORF">A2717_00205</name>
</gene>
<feature type="transmembrane region" description="Helical" evidence="5">
    <location>
        <begin position="155"/>
        <end position="179"/>
    </location>
</feature>
<dbReference type="EMBL" id="MFEH01000003">
    <property type="protein sequence ID" value="OGE73948.1"/>
    <property type="molecule type" value="Genomic_DNA"/>
</dbReference>